<name>A0A812W5F3_SYMPI</name>
<accession>A0A812W5F3</accession>
<dbReference type="EMBL" id="CAJNIZ010043248">
    <property type="protein sequence ID" value="CAE7655234.1"/>
    <property type="molecule type" value="Genomic_DNA"/>
</dbReference>
<dbReference type="Proteomes" id="UP000649617">
    <property type="component" value="Unassembled WGS sequence"/>
</dbReference>
<dbReference type="AlphaFoldDB" id="A0A812W5F3"/>
<evidence type="ECO:0000313" key="2">
    <source>
        <dbReference type="EMBL" id="CAE7655234.1"/>
    </source>
</evidence>
<protein>
    <submittedName>
        <fullName evidence="2">Uncharacterized protein</fullName>
    </submittedName>
</protein>
<dbReference type="OrthoDB" id="10505960at2759"/>
<reference evidence="2" key="1">
    <citation type="submission" date="2021-02" db="EMBL/GenBank/DDBJ databases">
        <authorList>
            <person name="Dougan E. K."/>
            <person name="Rhodes N."/>
            <person name="Thang M."/>
            <person name="Chan C."/>
        </authorList>
    </citation>
    <scope>NUCLEOTIDE SEQUENCE</scope>
</reference>
<proteinExistence type="predicted"/>
<comment type="caution">
    <text evidence="2">The sequence shown here is derived from an EMBL/GenBank/DDBJ whole genome shotgun (WGS) entry which is preliminary data.</text>
</comment>
<feature type="region of interest" description="Disordered" evidence="1">
    <location>
        <begin position="1"/>
        <end position="24"/>
    </location>
</feature>
<keyword evidence="3" id="KW-1185">Reference proteome</keyword>
<evidence type="ECO:0000256" key="1">
    <source>
        <dbReference type="SAM" id="MobiDB-lite"/>
    </source>
</evidence>
<sequence length="226" mass="24940">MGVCSLARQMRRKDNSGPPPKEQTLNFKIRGLEESDANKILMEVVFQERSQRPPMTLLLAHYDKDEQVAAWSLAVATAELIPGIHFFYFKVNGVSVVSTEHMRLGRWNALHVSDPIRRYLLARDSKGQLSEDAPIVEKTRSKKIVDMAMDSCVGSGSNADEVGLQAGVYTDICWQLSHLCSTMLAKDGQNIARPYSVGGNLFGHADSDDEAAGQDQNSEALVDRSS</sequence>
<gene>
    <name evidence="2" type="ORF">SPIL2461_LOCUS17585</name>
</gene>
<evidence type="ECO:0000313" key="3">
    <source>
        <dbReference type="Proteomes" id="UP000649617"/>
    </source>
</evidence>
<feature type="region of interest" description="Disordered" evidence="1">
    <location>
        <begin position="206"/>
        <end position="226"/>
    </location>
</feature>
<organism evidence="2 3">
    <name type="scientific">Symbiodinium pilosum</name>
    <name type="common">Dinoflagellate</name>
    <dbReference type="NCBI Taxonomy" id="2952"/>
    <lineage>
        <taxon>Eukaryota</taxon>
        <taxon>Sar</taxon>
        <taxon>Alveolata</taxon>
        <taxon>Dinophyceae</taxon>
        <taxon>Suessiales</taxon>
        <taxon>Symbiodiniaceae</taxon>
        <taxon>Symbiodinium</taxon>
    </lineage>
</organism>